<keyword evidence="9" id="KW-1185">Reference proteome</keyword>
<dbReference type="GO" id="GO:0070840">
    <property type="term" value="F:dynein complex binding"/>
    <property type="evidence" value="ECO:0007669"/>
    <property type="project" value="TreeGrafter"/>
</dbReference>
<dbReference type="OrthoDB" id="2355at2759"/>
<evidence type="ECO:0000256" key="4">
    <source>
        <dbReference type="ARBA" id="ARBA00022490"/>
    </source>
</evidence>
<keyword evidence="4" id="KW-0963">Cytoplasm</keyword>
<dbReference type="EMBL" id="ML978961">
    <property type="protein sequence ID" value="KAF1931447.1"/>
    <property type="molecule type" value="Genomic_DNA"/>
</dbReference>
<evidence type="ECO:0000256" key="1">
    <source>
        <dbReference type="ARBA" id="ARBA00004245"/>
    </source>
</evidence>
<keyword evidence="5" id="KW-0206">Cytoskeleton</keyword>
<dbReference type="GO" id="GO:0005869">
    <property type="term" value="C:dynactin complex"/>
    <property type="evidence" value="ECO:0007669"/>
    <property type="project" value="InterPro"/>
</dbReference>
<gene>
    <name evidence="8" type="ORF">M421DRAFT_99280</name>
</gene>
<dbReference type="PANTHER" id="PTHR13072:SF0">
    <property type="entry name" value="DYNACTIN SUBUNIT 6"/>
    <property type="match status" value="1"/>
</dbReference>
<dbReference type="InterPro" id="IPR011004">
    <property type="entry name" value="Trimer_LpxA-like_sf"/>
</dbReference>
<accession>A0A6A5S1P6</accession>
<reference evidence="8" key="1">
    <citation type="journal article" date="2020" name="Stud. Mycol.">
        <title>101 Dothideomycetes genomes: a test case for predicting lifestyles and emergence of pathogens.</title>
        <authorList>
            <person name="Haridas S."/>
            <person name="Albert R."/>
            <person name="Binder M."/>
            <person name="Bloem J."/>
            <person name="Labutti K."/>
            <person name="Salamov A."/>
            <person name="Andreopoulos B."/>
            <person name="Baker S."/>
            <person name="Barry K."/>
            <person name="Bills G."/>
            <person name="Bluhm B."/>
            <person name="Cannon C."/>
            <person name="Castanera R."/>
            <person name="Culley D."/>
            <person name="Daum C."/>
            <person name="Ezra D."/>
            <person name="Gonzalez J."/>
            <person name="Henrissat B."/>
            <person name="Kuo A."/>
            <person name="Liang C."/>
            <person name="Lipzen A."/>
            <person name="Lutzoni F."/>
            <person name="Magnuson J."/>
            <person name="Mondo S."/>
            <person name="Nolan M."/>
            <person name="Ohm R."/>
            <person name="Pangilinan J."/>
            <person name="Park H.-J."/>
            <person name="Ramirez L."/>
            <person name="Alfaro M."/>
            <person name="Sun H."/>
            <person name="Tritt A."/>
            <person name="Yoshinaga Y."/>
            <person name="Zwiers L.-H."/>
            <person name="Turgeon B."/>
            <person name="Goodwin S."/>
            <person name="Spatafora J."/>
            <person name="Crous P."/>
            <person name="Grigoriev I."/>
        </authorList>
    </citation>
    <scope>NUCLEOTIDE SEQUENCE</scope>
    <source>
        <strain evidence="8">CBS 183.55</strain>
    </source>
</reference>
<dbReference type="GO" id="GO:0007052">
    <property type="term" value="P:mitotic spindle organization"/>
    <property type="evidence" value="ECO:0007669"/>
    <property type="project" value="TreeGrafter"/>
</dbReference>
<dbReference type="Proteomes" id="UP000800082">
    <property type="component" value="Unassembled WGS sequence"/>
</dbReference>
<protein>
    <recommendedName>
        <fullName evidence="3">Dynactin subunit 6</fullName>
    </recommendedName>
</protein>
<dbReference type="AlphaFoldDB" id="A0A6A5S1P6"/>
<dbReference type="RefSeq" id="XP_033451695.1">
    <property type="nucleotide sequence ID" value="XM_033598732.1"/>
</dbReference>
<dbReference type="GeneID" id="54356399"/>
<dbReference type="SUPFAM" id="SSF51161">
    <property type="entry name" value="Trimeric LpxA-like enzymes"/>
    <property type="match status" value="1"/>
</dbReference>
<evidence type="ECO:0000313" key="8">
    <source>
        <dbReference type="EMBL" id="KAF1931447.1"/>
    </source>
</evidence>
<evidence type="ECO:0000256" key="5">
    <source>
        <dbReference type="ARBA" id="ARBA00023212"/>
    </source>
</evidence>
<evidence type="ECO:0000313" key="9">
    <source>
        <dbReference type="Proteomes" id="UP000800082"/>
    </source>
</evidence>
<sequence>MSSRDPRRTSTVHASKRTSLLPRPSSIAIDPTALVAQHAQLTGSFPITIGPGAVLHPHARVNSAGCVVVLGEGVVLFERARVGVEGELGRSAGEDVVLGRNVVVETGAVVEGREVGEGSVVEVGAVVGRGAVVGKYCTVSAASVVPPYTTLPDFTVVFSGSQKRVDKTLQQRPDILEQKMAVHQKQLDMFRRLIANNIAKWTG</sequence>
<evidence type="ECO:0000256" key="3">
    <source>
        <dbReference type="ARBA" id="ARBA00016573"/>
    </source>
</evidence>
<dbReference type="Gene3D" id="2.160.10.10">
    <property type="entry name" value="Hexapeptide repeat proteins"/>
    <property type="match status" value="1"/>
</dbReference>
<name>A0A6A5S1P6_9PLEO</name>
<comment type="subcellular location">
    <subcellularLocation>
        <location evidence="1">Cytoplasm</location>
        <location evidence="1">Cytoskeleton</location>
    </subcellularLocation>
</comment>
<dbReference type="InterPro" id="IPR027777">
    <property type="entry name" value="DCTN6"/>
</dbReference>
<comment type="similarity">
    <text evidence="2">Belongs to the dynactin subunits 5/6 family. Dynactin subunit 6 subfamily.</text>
</comment>
<evidence type="ECO:0000256" key="7">
    <source>
        <dbReference type="SAM" id="MobiDB-lite"/>
    </source>
</evidence>
<evidence type="ECO:0000256" key="2">
    <source>
        <dbReference type="ARBA" id="ARBA00007719"/>
    </source>
</evidence>
<organism evidence="8 9">
    <name type="scientific">Didymella exigua CBS 183.55</name>
    <dbReference type="NCBI Taxonomy" id="1150837"/>
    <lineage>
        <taxon>Eukaryota</taxon>
        <taxon>Fungi</taxon>
        <taxon>Dikarya</taxon>
        <taxon>Ascomycota</taxon>
        <taxon>Pezizomycotina</taxon>
        <taxon>Dothideomycetes</taxon>
        <taxon>Pleosporomycetidae</taxon>
        <taxon>Pleosporales</taxon>
        <taxon>Pleosporineae</taxon>
        <taxon>Didymellaceae</taxon>
        <taxon>Didymella</taxon>
    </lineage>
</organism>
<comment type="function">
    <text evidence="6">Part of the dynactin complex that activates the molecular motor dynein for ultra-processive transport along microtubules.</text>
</comment>
<feature type="region of interest" description="Disordered" evidence="7">
    <location>
        <begin position="1"/>
        <end position="24"/>
    </location>
</feature>
<evidence type="ECO:0000256" key="6">
    <source>
        <dbReference type="ARBA" id="ARBA00034687"/>
    </source>
</evidence>
<proteinExistence type="inferred from homology"/>
<dbReference type="PANTHER" id="PTHR13072">
    <property type="entry name" value="DYNACTIN 6"/>
    <property type="match status" value="1"/>
</dbReference>